<sequence>MIAASKFGEDMEADHQTLQLTADEQEIEKKARSIWNGILNIEISEGTDFFECGAGSMDVVRLVEEIKQHCDLQITNDKVYMNTTFQDFIAMLVTNYRGEDTEDVFTYDPIKLHANNMELYIPNQLFVNNEFIDASDGGTFNTISPTDESVICKVAKATKEDVDYAVHCAKNAFEEWKDMNARDRGQLMFKLADLMEEHQEELATLETLDSGAVYTLALKTHIGMSISTLRYFAGWCDKIHGLTIPINHAKPNHNLSYTRREPIGVCGIITPWNYPLMMLAWKISPCLAAGNTVVLKPAQVTPLTSLKFAELAARAGFPAGVINILPGSGGVVGQGIADHPDVRKLGFTGSTPVGKTIMTSCAQSNLKKVSLELGGKSPLIIFADCDLNKAVRMAMSGVFFNKGENCIAAGRIFVEESIHDEFIERVVQETKKMKIGDPLDRSVDHGPQNHLAHLKSLQAYVEAGVKEGARLVYGGRQLDRPGLFFEPTILTDVHDHMFVATEESFGPIMVISHFTDGDVDGVIRSANDSEFGLASGVFTNDLSKALEVSSRLEAGTCFVNTYNKTDVATPFGGFKQSGFGKDLGQEALNEYLKTKVVTIEY</sequence>
<feature type="active site" evidence="3">
    <location>
        <position position="372"/>
    </location>
</feature>
<gene>
    <name evidence="6" type="ORF">EB796_011665</name>
</gene>
<dbReference type="InterPro" id="IPR009081">
    <property type="entry name" value="PP-bd_ACP"/>
</dbReference>
<accession>A0A7J7JUG0</accession>
<dbReference type="SUPFAM" id="SSF47336">
    <property type="entry name" value="ACP-like"/>
    <property type="match status" value="1"/>
</dbReference>
<reference evidence="6" key="1">
    <citation type="submission" date="2020-06" db="EMBL/GenBank/DDBJ databases">
        <title>Draft genome of Bugula neritina, a colonial animal packing powerful symbionts and potential medicines.</title>
        <authorList>
            <person name="Rayko M."/>
        </authorList>
    </citation>
    <scope>NUCLEOTIDE SEQUENCE [LARGE SCALE GENOMIC DNA]</scope>
    <source>
        <strain evidence="6">Kwan_BN1</strain>
    </source>
</reference>
<evidence type="ECO:0000256" key="4">
    <source>
        <dbReference type="RuleBase" id="RU003345"/>
    </source>
</evidence>
<dbReference type="InterPro" id="IPR036736">
    <property type="entry name" value="ACP-like_sf"/>
</dbReference>
<evidence type="ECO:0000256" key="1">
    <source>
        <dbReference type="ARBA" id="ARBA00009986"/>
    </source>
</evidence>
<feature type="domain" description="Carrier" evidence="5">
    <location>
        <begin position="22"/>
        <end position="96"/>
    </location>
</feature>
<evidence type="ECO:0000256" key="2">
    <source>
        <dbReference type="ARBA" id="ARBA00023002"/>
    </source>
</evidence>
<dbReference type="InterPro" id="IPR016162">
    <property type="entry name" value="Ald_DH_N"/>
</dbReference>
<dbReference type="PROSITE" id="PS00687">
    <property type="entry name" value="ALDEHYDE_DEHYDR_GLU"/>
    <property type="match status" value="1"/>
</dbReference>
<evidence type="ECO:0000256" key="3">
    <source>
        <dbReference type="PROSITE-ProRule" id="PRU10007"/>
    </source>
</evidence>
<comment type="caution">
    <text evidence="6">The sequence shown here is derived from an EMBL/GenBank/DDBJ whole genome shotgun (WGS) entry which is preliminary data.</text>
</comment>
<dbReference type="EMBL" id="VXIV02001763">
    <property type="protein sequence ID" value="KAF6030010.1"/>
    <property type="molecule type" value="Genomic_DNA"/>
</dbReference>
<keyword evidence="2 4" id="KW-0560">Oxidoreductase</keyword>
<dbReference type="FunFam" id="1.10.1200.10:FF:000002">
    <property type="entry name" value="10-formyltetrahydrofolate dehydrogenase"/>
    <property type="match status" value="1"/>
</dbReference>
<evidence type="ECO:0000259" key="5">
    <source>
        <dbReference type="PROSITE" id="PS50075"/>
    </source>
</evidence>
<evidence type="ECO:0000313" key="7">
    <source>
        <dbReference type="Proteomes" id="UP000593567"/>
    </source>
</evidence>
<proteinExistence type="inferred from homology"/>
<dbReference type="FunFam" id="3.40.605.10:FF:000050">
    <property type="entry name" value="Aldehyde dehydrogenase, mitochondrial"/>
    <property type="match status" value="1"/>
</dbReference>
<evidence type="ECO:0000313" key="6">
    <source>
        <dbReference type="EMBL" id="KAF6030010.1"/>
    </source>
</evidence>
<dbReference type="OrthoDB" id="310895at2759"/>
<dbReference type="Gene3D" id="3.40.605.10">
    <property type="entry name" value="Aldehyde Dehydrogenase, Chain A, domain 1"/>
    <property type="match status" value="1"/>
</dbReference>
<dbReference type="Gene3D" id="1.10.1200.10">
    <property type="entry name" value="ACP-like"/>
    <property type="match status" value="1"/>
</dbReference>
<dbReference type="PROSITE" id="PS00070">
    <property type="entry name" value="ALDEHYDE_DEHYDR_CYS"/>
    <property type="match status" value="1"/>
</dbReference>
<dbReference type="PANTHER" id="PTHR11699">
    <property type="entry name" value="ALDEHYDE DEHYDROGENASE-RELATED"/>
    <property type="match status" value="1"/>
</dbReference>
<dbReference type="Pfam" id="PF00550">
    <property type="entry name" value="PP-binding"/>
    <property type="match status" value="1"/>
</dbReference>
<dbReference type="PROSITE" id="PS50075">
    <property type="entry name" value="CARRIER"/>
    <property type="match status" value="1"/>
</dbReference>
<dbReference type="GO" id="GO:0016620">
    <property type="term" value="F:oxidoreductase activity, acting on the aldehyde or oxo group of donors, NAD or NADP as acceptor"/>
    <property type="evidence" value="ECO:0007669"/>
    <property type="project" value="InterPro"/>
</dbReference>
<dbReference type="InterPro" id="IPR016160">
    <property type="entry name" value="Ald_DH_CS_CYS"/>
</dbReference>
<dbReference type="AlphaFoldDB" id="A0A7J7JUG0"/>
<dbReference type="FunFam" id="3.40.605.10:FF:000026">
    <property type="entry name" value="Aldehyde dehydrogenase, putative"/>
    <property type="match status" value="1"/>
</dbReference>
<dbReference type="Gene3D" id="3.40.309.10">
    <property type="entry name" value="Aldehyde Dehydrogenase, Chain A, domain 2"/>
    <property type="match status" value="1"/>
</dbReference>
<dbReference type="Pfam" id="PF00171">
    <property type="entry name" value="Aldedh"/>
    <property type="match status" value="1"/>
</dbReference>
<dbReference type="Proteomes" id="UP000593567">
    <property type="component" value="Unassembled WGS sequence"/>
</dbReference>
<dbReference type="FunFam" id="3.40.309.10:FF:000012">
    <property type="entry name" value="Betaine aldehyde dehydrogenase"/>
    <property type="match status" value="1"/>
</dbReference>
<dbReference type="InterPro" id="IPR015590">
    <property type="entry name" value="Aldehyde_DH_dom"/>
</dbReference>
<dbReference type="InterPro" id="IPR016161">
    <property type="entry name" value="Ald_DH/histidinol_DH"/>
</dbReference>
<name>A0A7J7JUG0_BUGNE</name>
<dbReference type="SUPFAM" id="SSF53720">
    <property type="entry name" value="ALDH-like"/>
    <property type="match status" value="1"/>
</dbReference>
<organism evidence="6 7">
    <name type="scientific">Bugula neritina</name>
    <name type="common">Brown bryozoan</name>
    <name type="synonym">Sertularia neritina</name>
    <dbReference type="NCBI Taxonomy" id="10212"/>
    <lineage>
        <taxon>Eukaryota</taxon>
        <taxon>Metazoa</taxon>
        <taxon>Spiralia</taxon>
        <taxon>Lophotrochozoa</taxon>
        <taxon>Bryozoa</taxon>
        <taxon>Gymnolaemata</taxon>
        <taxon>Cheilostomatida</taxon>
        <taxon>Flustrina</taxon>
        <taxon>Buguloidea</taxon>
        <taxon>Bugulidae</taxon>
        <taxon>Bugula</taxon>
    </lineage>
</organism>
<keyword evidence="7" id="KW-1185">Reference proteome</keyword>
<dbReference type="InterPro" id="IPR029510">
    <property type="entry name" value="Ald_DH_CS_GLU"/>
</dbReference>
<protein>
    <submittedName>
        <fullName evidence="6">ALDH1L2</fullName>
    </submittedName>
</protein>
<comment type="similarity">
    <text evidence="1 4">Belongs to the aldehyde dehydrogenase family.</text>
</comment>
<dbReference type="InterPro" id="IPR016163">
    <property type="entry name" value="Ald_DH_C"/>
</dbReference>